<dbReference type="PANTHER" id="PTHR44936:SF10">
    <property type="entry name" value="SENSOR PROTEIN RSTB"/>
    <property type="match status" value="1"/>
</dbReference>
<comment type="caution">
    <text evidence="11">The sequence shown here is derived from an EMBL/GenBank/DDBJ whole genome shotgun (WGS) entry which is preliminary data.</text>
</comment>
<dbReference type="RefSeq" id="WP_141354200.1">
    <property type="nucleotide sequence ID" value="NZ_BJNV01000068.1"/>
</dbReference>
<reference evidence="11 12" key="1">
    <citation type="submission" date="2019-06" db="EMBL/GenBank/DDBJ databases">
        <title>Whole genome shotgun sequence of Zoogloea ramigera NBRC 15342.</title>
        <authorList>
            <person name="Hosoyama A."/>
            <person name="Uohara A."/>
            <person name="Ohji S."/>
            <person name="Ichikawa N."/>
        </authorList>
    </citation>
    <scope>NUCLEOTIDE SEQUENCE [LARGE SCALE GENOMIC DNA]</scope>
    <source>
        <strain evidence="11 12">NBRC 15342</strain>
    </source>
</reference>
<dbReference type="EMBL" id="BJNV01000068">
    <property type="protein sequence ID" value="GEC97155.1"/>
    <property type="molecule type" value="Genomic_DNA"/>
</dbReference>
<dbReference type="GO" id="GO:0000155">
    <property type="term" value="F:phosphorelay sensor kinase activity"/>
    <property type="evidence" value="ECO:0007669"/>
    <property type="project" value="InterPro"/>
</dbReference>
<organism evidence="11 12">
    <name type="scientific">Zoogloea ramigera</name>
    <dbReference type="NCBI Taxonomy" id="350"/>
    <lineage>
        <taxon>Bacteria</taxon>
        <taxon>Pseudomonadati</taxon>
        <taxon>Pseudomonadota</taxon>
        <taxon>Betaproteobacteria</taxon>
        <taxon>Rhodocyclales</taxon>
        <taxon>Zoogloeaceae</taxon>
        <taxon>Zoogloea</taxon>
    </lineage>
</organism>
<evidence type="ECO:0000256" key="4">
    <source>
        <dbReference type="ARBA" id="ARBA00022475"/>
    </source>
</evidence>
<dbReference type="GO" id="GO:0005886">
    <property type="term" value="C:plasma membrane"/>
    <property type="evidence" value="ECO:0007669"/>
    <property type="project" value="UniProtKB-SubCell"/>
</dbReference>
<dbReference type="SUPFAM" id="SSF55874">
    <property type="entry name" value="ATPase domain of HSP90 chaperone/DNA topoisomerase II/histidine kinase"/>
    <property type="match status" value="1"/>
</dbReference>
<keyword evidence="8" id="KW-0067">ATP-binding</keyword>
<accession>A0A4Y4CW24</accession>
<feature type="transmembrane region" description="Helical" evidence="9">
    <location>
        <begin position="154"/>
        <end position="177"/>
    </location>
</feature>
<gene>
    <name evidence="11" type="primary">roxS</name>
    <name evidence="11" type="ORF">ZRA01_32280</name>
</gene>
<dbReference type="Proteomes" id="UP000318422">
    <property type="component" value="Unassembled WGS sequence"/>
</dbReference>
<dbReference type="InterPro" id="IPR005467">
    <property type="entry name" value="His_kinase_dom"/>
</dbReference>
<keyword evidence="5" id="KW-0808">Transferase</keyword>
<evidence type="ECO:0000256" key="9">
    <source>
        <dbReference type="SAM" id="Phobius"/>
    </source>
</evidence>
<evidence type="ECO:0000256" key="7">
    <source>
        <dbReference type="ARBA" id="ARBA00022777"/>
    </source>
</evidence>
<keyword evidence="9" id="KW-0812">Transmembrane</keyword>
<comment type="catalytic activity">
    <reaction evidence="1">
        <text>ATP + protein L-histidine = ADP + protein N-phospho-L-histidine.</text>
        <dbReference type="EC" id="2.7.13.3"/>
    </reaction>
</comment>
<name>A0A4Y4CW24_ZOORA</name>
<dbReference type="InterPro" id="IPR003594">
    <property type="entry name" value="HATPase_dom"/>
</dbReference>
<dbReference type="Pfam" id="PF02518">
    <property type="entry name" value="HATPase_c"/>
    <property type="match status" value="1"/>
</dbReference>
<dbReference type="SMART" id="SM00388">
    <property type="entry name" value="HisKA"/>
    <property type="match status" value="1"/>
</dbReference>
<keyword evidence="9" id="KW-1133">Transmembrane helix</keyword>
<keyword evidence="9" id="KW-0472">Membrane</keyword>
<keyword evidence="4" id="KW-1003">Cell membrane</keyword>
<evidence type="ECO:0000256" key="2">
    <source>
        <dbReference type="ARBA" id="ARBA00004651"/>
    </source>
</evidence>
<sequence length="420" mass="44387">MPAGPPSSQTRPDDALRRLISLRWLSIVAMGGVLLLVPWLLDIPLPGESLLPVVVVLLVANGLSVLRLRHQAEIHAAELFGQLCIELAAWSTFLYFTGGATNPLISLLLPLVAIGAATLSAPYAWALAALSVAAYSVLWDFNEQLDIYDSGLAVHWHLAGMWLTFAVSAGVIVWYVVRMTSALRSRDQALAEARETRLRNERIVALGNLAAGAAHELGTPLGTMAIIAGELARDPKLGDTVRGDAELLLEQLAHCKRILGSLTLRAGSLRAEGGEAMPADSWLQGIADRWRSLRPHVPLATRIDCGTPAPRLVADTTLEQAIHNLINNAADASPEAIECEACIDGEALAVRVLDRGPGLPEGFDAPCSHAVASASGKGLGIGLLLAFGAVERCGGRIEFSPRSGGGTIATLTLPLASLRP</sequence>
<dbReference type="SMART" id="SM00387">
    <property type="entry name" value="HATPase_c"/>
    <property type="match status" value="1"/>
</dbReference>
<feature type="domain" description="Histidine kinase" evidence="10">
    <location>
        <begin position="212"/>
        <end position="417"/>
    </location>
</feature>
<evidence type="ECO:0000256" key="5">
    <source>
        <dbReference type="ARBA" id="ARBA00022679"/>
    </source>
</evidence>
<evidence type="ECO:0000313" key="11">
    <source>
        <dbReference type="EMBL" id="GEC97155.1"/>
    </source>
</evidence>
<keyword evidence="6" id="KW-0547">Nucleotide-binding</keyword>
<dbReference type="GO" id="GO:0005524">
    <property type="term" value="F:ATP binding"/>
    <property type="evidence" value="ECO:0007669"/>
    <property type="project" value="UniProtKB-KW"/>
</dbReference>
<dbReference type="PROSITE" id="PS50109">
    <property type="entry name" value="HIS_KIN"/>
    <property type="match status" value="1"/>
</dbReference>
<dbReference type="InterPro" id="IPR036097">
    <property type="entry name" value="HisK_dim/P_sf"/>
</dbReference>
<evidence type="ECO:0000256" key="8">
    <source>
        <dbReference type="ARBA" id="ARBA00022840"/>
    </source>
</evidence>
<dbReference type="Gene3D" id="1.10.287.130">
    <property type="match status" value="1"/>
</dbReference>
<evidence type="ECO:0000256" key="6">
    <source>
        <dbReference type="ARBA" id="ARBA00022741"/>
    </source>
</evidence>
<dbReference type="SUPFAM" id="SSF47384">
    <property type="entry name" value="Homodimeric domain of signal transducing histidine kinase"/>
    <property type="match status" value="1"/>
</dbReference>
<dbReference type="AlphaFoldDB" id="A0A4Y4CW24"/>
<keyword evidence="12" id="KW-1185">Reference proteome</keyword>
<dbReference type="OrthoDB" id="9785252at2"/>
<dbReference type="InterPro" id="IPR050980">
    <property type="entry name" value="2C_sensor_his_kinase"/>
</dbReference>
<feature type="transmembrane region" description="Helical" evidence="9">
    <location>
        <begin position="108"/>
        <end position="134"/>
    </location>
</feature>
<dbReference type="PANTHER" id="PTHR44936">
    <property type="entry name" value="SENSOR PROTEIN CREC"/>
    <property type="match status" value="1"/>
</dbReference>
<evidence type="ECO:0000256" key="3">
    <source>
        <dbReference type="ARBA" id="ARBA00012438"/>
    </source>
</evidence>
<proteinExistence type="predicted"/>
<feature type="transmembrane region" description="Helical" evidence="9">
    <location>
        <begin position="20"/>
        <end position="41"/>
    </location>
</feature>
<dbReference type="EC" id="2.7.13.3" evidence="3"/>
<comment type="subcellular location">
    <subcellularLocation>
        <location evidence="2">Cell membrane</location>
        <topology evidence="2">Multi-pass membrane protein</topology>
    </subcellularLocation>
</comment>
<keyword evidence="7 11" id="KW-0418">Kinase</keyword>
<evidence type="ECO:0000259" key="10">
    <source>
        <dbReference type="PROSITE" id="PS50109"/>
    </source>
</evidence>
<dbReference type="InterPro" id="IPR036890">
    <property type="entry name" value="HATPase_C_sf"/>
</dbReference>
<dbReference type="InterPro" id="IPR003661">
    <property type="entry name" value="HisK_dim/P_dom"/>
</dbReference>
<evidence type="ECO:0000313" key="12">
    <source>
        <dbReference type="Proteomes" id="UP000318422"/>
    </source>
</evidence>
<protein>
    <recommendedName>
        <fullName evidence="3">histidine kinase</fullName>
        <ecNumber evidence="3">2.7.13.3</ecNumber>
    </recommendedName>
</protein>
<evidence type="ECO:0000256" key="1">
    <source>
        <dbReference type="ARBA" id="ARBA00000085"/>
    </source>
</evidence>
<dbReference type="Gene3D" id="3.30.565.10">
    <property type="entry name" value="Histidine kinase-like ATPase, C-terminal domain"/>
    <property type="match status" value="1"/>
</dbReference>